<protein>
    <submittedName>
        <fullName evidence="1">Uncharacterized protein</fullName>
    </submittedName>
</protein>
<comment type="caution">
    <text evidence="1">The sequence shown here is derived from an EMBL/GenBank/DDBJ whole genome shotgun (WGS) entry which is preliminary data.</text>
</comment>
<dbReference type="EMBL" id="QUSY01000220">
    <property type="protein sequence ID" value="RHY31377.1"/>
    <property type="molecule type" value="Genomic_DNA"/>
</dbReference>
<keyword evidence="2" id="KW-1185">Reference proteome</keyword>
<accession>A0A3R6ZSC2</accession>
<sequence length="150" mass="16524">MNNAKFRQTQRYSLNMKAAMASAAVVVSSILQSTSAVSIWEAQFIPETQQAIVHLMSFNFTNGGSYAVTLRVNIRPASTASLHFVVCKATAWEKMQSRGYPESTTALCKRRFHNSTVVVLHSLCSAYPMLGIVHSIPQDVPSPATRYNTP</sequence>
<dbReference type="Proteomes" id="UP000285060">
    <property type="component" value="Unassembled WGS sequence"/>
</dbReference>
<dbReference type="VEuPathDB" id="FungiDB:H310_00416"/>
<proteinExistence type="predicted"/>
<dbReference type="AlphaFoldDB" id="A0A3R6ZSC2"/>
<gene>
    <name evidence="1" type="ORF">DYB32_003574</name>
</gene>
<reference evidence="1 2" key="1">
    <citation type="submission" date="2018-08" db="EMBL/GenBank/DDBJ databases">
        <title>Aphanomyces genome sequencing and annotation.</title>
        <authorList>
            <person name="Minardi D."/>
            <person name="Oidtmann B."/>
            <person name="Van Der Giezen M."/>
            <person name="Studholme D.J."/>
        </authorList>
    </citation>
    <scope>NUCLEOTIDE SEQUENCE [LARGE SCALE GENOMIC DNA]</scope>
    <source>
        <strain evidence="1 2">NJM0002</strain>
    </source>
</reference>
<name>A0A3R6ZSC2_9STRA</name>
<evidence type="ECO:0000313" key="1">
    <source>
        <dbReference type="EMBL" id="RHY31377.1"/>
    </source>
</evidence>
<evidence type="ECO:0000313" key="2">
    <source>
        <dbReference type="Proteomes" id="UP000285060"/>
    </source>
</evidence>
<organism evidence="1 2">
    <name type="scientific">Aphanomyces invadans</name>
    <dbReference type="NCBI Taxonomy" id="157072"/>
    <lineage>
        <taxon>Eukaryota</taxon>
        <taxon>Sar</taxon>
        <taxon>Stramenopiles</taxon>
        <taxon>Oomycota</taxon>
        <taxon>Saprolegniomycetes</taxon>
        <taxon>Saprolegniales</taxon>
        <taxon>Verrucalvaceae</taxon>
        <taxon>Aphanomyces</taxon>
    </lineage>
</organism>